<evidence type="ECO:0000313" key="2">
    <source>
        <dbReference type="EnsemblPlants" id="TuG1812G0700005805.01.T01"/>
    </source>
</evidence>
<name>A0A8R7V8P6_TRIUA</name>
<proteinExistence type="predicted"/>
<reference evidence="2" key="3">
    <citation type="submission" date="2022-06" db="UniProtKB">
        <authorList>
            <consortium name="EnsemblPlants"/>
        </authorList>
    </citation>
    <scope>IDENTIFICATION</scope>
</reference>
<organism evidence="2 3">
    <name type="scientific">Triticum urartu</name>
    <name type="common">Red wild einkorn</name>
    <name type="synonym">Crithodium urartu</name>
    <dbReference type="NCBI Taxonomy" id="4572"/>
    <lineage>
        <taxon>Eukaryota</taxon>
        <taxon>Viridiplantae</taxon>
        <taxon>Streptophyta</taxon>
        <taxon>Embryophyta</taxon>
        <taxon>Tracheophyta</taxon>
        <taxon>Spermatophyta</taxon>
        <taxon>Magnoliopsida</taxon>
        <taxon>Liliopsida</taxon>
        <taxon>Poales</taxon>
        <taxon>Poaceae</taxon>
        <taxon>BOP clade</taxon>
        <taxon>Pooideae</taxon>
        <taxon>Triticodae</taxon>
        <taxon>Triticeae</taxon>
        <taxon>Triticinae</taxon>
        <taxon>Triticum</taxon>
    </lineage>
</organism>
<evidence type="ECO:0000256" key="1">
    <source>
        <dbReference type="SAM" id="SignalP"/>
    </source>
</evidence>
<feature type="chain" id="PRO_5035838674" description="GDSL esterase/lipase" evidence="1">
    <location>
        <begin position="21"/>
        <end position="101"/>
    </location>
</feature>
<sequence length="101" mass="10240">MKGVFLLGAVVLALVGAVAGSTGVVRRAVVLAMFVLGDSTQDVGNNNHLPGKDVPRADKPFYGVDFPGGAIAPGGSATATTSPISSRGIWGSRGGLWLTWC</sequence>
<dbReference type="AlphaFoldDB" id="A0A8R7V8P6"/>
<keyword evidence="1" id="KW-0732">Signal</keyword>
<dbReference type="EnsemblPlants" id="TuG1812G0700005805.01.T01">
    <property type="protein sequence ID" value="TuG1812G0700005805.01.T01"/>
    <property type="gene ID" value="TuG1812G0700005805.01"/>
</dbReference>
<dbReference type="Proteomes" id="UP000015106">
    <property type="component" value="Chromosome 7"/>
</dbReference>
<evidence type="ECO:0008006" key="4">
    <source>
        <dbReference type="Google" id="ProtNLM"/>
    </source>
</evidence>
<feature type="signal peptide" evidence="1">
    <location>
        <begin position="1"/>
        <end position="20"/>
    </location>
</feature>
<dbReference type="Gramene" id="TuG1812G0700005805.01.T01">
    <property type="protein sequence ID" value="TuG1812G0700005805.01.T01"/>
    <property type="gene ID" value="TuG1812G0700005805.01"/>
</dbReference>
<accession>A0A8R7V8P6</accession>
<protein>
    <recommendedName>
        <fullName evidence="4">GDSL esterase/lipase</fullName>
    </recommendedName>
</protein>
<keyword evidence="3" id="KW-1185">Reference proteome</keyword>
<reference evidence="3" key="1">
    <citation type="journal article" date="2013" name="Nature">
        <title>Draft genome of the wheat A-genome progenitor Triticum urartu.</title>
        <authorList>
            <person name="Ling H.Q."/>
            <person name="Zhao S."/>
            <person name="Liu D."/>
            <person name="Wang J."/>
            <person name="Sun H."/>
            <person name="Zhang C."/>
            <person name="Fan H."/>
            <person name="Li D."/>
            <person name="Dong L."/>
            <person name="Tao Y."/>
            <person name="Gao C."/>
            <person name="Wu H."/>
            <person name="Li Y."/>
            <person name="Cui Y."/>
            <person name="Guo X."/>
            <person name="Zheng S."/>
            <person name="Wang B."/>
            <person name="Yu K."/>
            <person name="Liang Q."/>
            <person name="Yang W."/>
            <person name="Lou X."/>
            <person name="Chen J."/>
            <person name="Feng M."/>
            <person name="Jian J."/>
            <person name="Zhang X."/>
            <person name="Luo G."/>
            <person name="Jiang Y."/>
            <person name="Liu J."/>
            <person name="Wang Z."/>
            <person name="Sha Y."/>
            <person name="Zhang B."/>
            <person name="Wu H."/>
            <person name="Tang D."/>
            <person name="Shen Q."/>
            <person name="Xue P."/>
            <person name="Zou S."/>
            <person name="Wang X."/>
            <person name="Liu X."/>
            <person name="Wang F."/>
            <person name="Yang Y."/>
            <person name="An X."/>
            <person name="Dong Z."/>
            <person name="Zhang K."/>
            <person name="Zhang X."/>
            <person name="Luo M.C."/>
            <person name="Dvorak J."/>
            <person name="Tong Y."/>
            <person name="Wang J."/>
            <person name="Yang H."/>
            <person name="Li Z."/>
            <person name="Wang D."/>
            <person name="Zhang A."/>
            <person name="Wang J."/>
        </authorList>
    </citation>
    <scope>NUCLEOTIDE SEQUENCE</scope>
    <source>
        <strain evidence="3">cv. G1812</strain>
    </source>
</reference>
<reference evidence="2" key="2">
    <citation type="submission" date="2018-03" db="EMBL/GenBank/DDBJ databases">
        <title>The Triticum urartu genome reveals the dynamic nature of wheat genome evolution.</title>
        <authorList>
            <person name="Ling H."/>
            <person name="Ma B."/>
            <person name="Shi X."/>
            <person name="Liu H."/>
            <person name="Dong L."/>
            <person name="Sun H."/>
            <person name="Cao Y."/>
            <person name="Gao Q."/>
            <person name="Zheng S."/>
            <person name="Li Y."/>
            <person name="Yu Y."/>
            <person name="Du H."/>
            <person name="Qi M."/>
            <person name="Li Y."/>
            <person name="Yu H."/>
            <person name="Cui Y."/>
            <person name="Wang N."/>
            <person name="Chen C."/>
            <person name="Wu H."/>
            <person name="Zhao Y."/>
            <person name="Zhang J."/>
            <person name="Li Y."/>
            <person name="Zhou W."/>
            <person name="Zhang B."/>
            <person name="Hu W."/>
            <person name="Eijk M."/>
            <person name="Tang J."/>
            <person name="Witsenboer H."/>
            <person name="Zhao S."/>
            <person name="Li Z."/>
            <person name="Zhang A."/>
            <person name="Wang D."/>
            <person name="Liang C."/>
        </authorList>
    </citation>
    <scope>NUCLEOTIDE SEQUENCE [LARGE SCALE GENOMIC DNA]</scope>
    <source>
        <strain evidence="2">cv. G1812</strain>
    </source>
</reference>
<evidence type="ECO:0000313" key="3">
    <source>
        <dbReference type="Proteomes" id="UP000015106"/>
    </source>
</evidence>